<accession>A0AB33L011</accession>
<dbReference type="EMBL" id="AP035888">
    <property type="protein sequence ID" value="BFP69119.1"/>
    <property type="molecule type" value="Genomic_DNA"/>
</dbReference>
<dbReference type="AlphaFoldDB" id="A0AB33L011"/>
<evidence type="ECO:0000313" key="1">
    <source>
        <dbReference type="EMBL" id="BFP69119.1"/>
    </source>
</evidence>
<protein>
    <submittedName>
        <fullName evidence="1">Uncharacterized protein</fullName>
    </submittedName>
</protein>
<organism evidence="1">
    <name type="scientific">Tenacibaculum sp. Pbs-1</name>
    <dbReference type="NCBI Taxonomy" id="3238748"/>
    <lineage>
        <taxon>Bacteria</taxon>
        <taxon>Pseudomonadati</taxon>
        <taxon>Bacteroidota</taxon>
        <taxon>Flavobacteriia</taxon>
        <taxon>Flavobacteriales</taxon>
        <taxon>Flavobacteriaceae</taxon>
        <taxon>Tenacibaculum</taxon>
    </lineage>
</organism>
<gene>
    <name evidence="1" type="ORF">Pbs1_24620</name>
</gene>
<name>A0AB33L011_9FLAO</name>
<reference evidence="1" key="1">
    <citation type="submission" date="2024-08" db="EMBL/GenBank/DDBJ databases">
        <title>Whole genome sequence of Tenacibaculum sp. strain pbs-1 associated with black-spot shell disease in Akoya pearl oysters.</title>
        <authorList>
            <person name="Sakatoku A."/>
            <person name="Suzuki T."/>
            <person name="Hatano K."/>
            <person name="Seki M."/>
            <person name="Tanaka D."/>
            <person name="Nakamura S."/>
            <person name="Suzuki N."/>
            <person name="Isshiki T."/>
        </authorList>
    </citation>
    <scope>NUCLEOTIDE SEQUENCE</scope>
    <source>
        <strain evidence="1">Pbs-1</strain>
    </source>
</reference>
<sequence length="147" mass="17678">MQVIKEFEYWEYNLGSKEKKYIGVRKIKEELRYPTIKFLNSERKLIDTSDWKNMGIFQMRFSDSYLTEKEMNFLAVTYDVELITKENTLDGSFYLASTNEKLNKLYKNSAELTFIEHDNKEYLIIDFNRFENENQKIVECGTIMENL</sequence>
<proteinExistence type="predicted"/>